<dbReference type="UniPathway" id="UPA00219"/>
<comment type="function">
    <text evidence="10 11">Involved in cell wall formation. Catalyzes the final step in the synthesis of UDP-N-acetylmuramoyl-pentapeptide, the precursor of murein.</text>
</comment>
<dbReference type="InterPro" id="IPR035911">
    <property type="entry name" value="MurE/MurF_N"/>
</dbReference>
<keyword evidence="9 10" id="KW-0961">Cell wall biogenesis/degradation</keyword>
<evidence type="ECO:0000256" key="11">
    <source>
        <dbReference type="RuleBase" id="RU004136"/>
    </source>
</evidence>
<dbReference type="InterPro" id="IPR000713">
    <property type="entry name" value="Mur_ligase_N"/>
</dbReference>
<dbReference type="InterPro" id="IPR004101">
    <property type="entry name" value="Mur_ligase_C"/>
</dbReference>
<feature type="binding site" evidence="10">
    <location>
        <begin position="109"/>
        <end position="115"/>
    </location>
    <ligand>
        <name>ATP</name>
        <dbReference type="ChEBI" id="CHEBI:30616"/>
    </ligand>
</feature>
<name>A0A1I3ZGD0_9PROT</name>
<dbReference type="HAMAP" id="MF_02019">
    <property type="entry name" value="MurF"/>
    <property type="match status" value="1"/>
</dbReference>
<dbReference type="GO" id="GO:0008766">
    <property type="term" value="F:UDP-N-acetylmuramoylalanyl-D-glutamyl-2,6-diaminopimelate-D-alanyl-D-alanine ligase activity"/>
    <property type="evidence" value="ECO:0007669"/>
    <property type="project" value="RHEA"/>
</dbReference>
<dbReference type="Gene3D" id="3.40.1190.10">
    <property type="entry name" value="Mur-like, catalytic domain"/>
    <property type="match status" value="1"/>
</dbReference>
<dbReference type="InterPro" id="IPR036615">
    <property type="entry name" value="Mur_ligase_C_dom_sf"/>
</dbReference>
<dbReference type="GO" id="GO:0005737">
    <property type="term" value="C:cytoplasm"/>
    <property type="evidence" value="ECO:0007669"/>
    <property type="project" value="UniProtKB-SubCell"/>
</dbReference>
<dbReference type="Pfam" id="PF01225">
    <property type="entry name" value="Mur_ligase"/>
    <property type="match status" value="1"/>
</dbReference>
<dbReference type="InterPro" id="IPR051046">
    <property type="entry name" value="MurCDEF_CellWall_CoF430Synth"/>
</dbReference>
<feature type="domain" description="Mur ligase N-terminal catalytic" evidence="12">
    <location>
        <begin position="23"/>
        <end position="70"/>
    </location>
</feature>
<dbReference type="GO" id="GO:0051301">
    <property type="term" value="P:cell division"/>
    <property type="evidence" value="ECO:0007669"/>
    <property type="project" value="UniProtKB-KW"/>
</dbReference>
<gene>
    <name evidence="10" type="primary">murF</name>
    <name evidence="15" type="ORF">SAMN02745775_102495</name>
</gene>
<dbReference type="GO" id="GO:0009252">
    <property type="term" value="P:peptidoglycan biosynthetic process"/>
    <property type="evidence" value="ECO:0007669"/>
    <property type="project" value="UniProtKB-UniRule"/>
</dbReference>
<protein>
    <recommendedName>
        <fullName evidence="10 11">UDP-N-acetylmuramoyl-tripeptide--D-alanyl-D-alanine ligase</fullName>
        <ecNumber evidence="10 11">6.3.2.10</ecNumber>
    </recommendedName>
    <alternativeName>
        <fullName evidence="10">D-alanyl-D-alanine-adding enzyme</fullName>
    </alternativeName>
</protein>
<evidence type="ECO:0000259" key="12">
    <source>
        <dbReference type="Pfam" id="PF01225"/>
    </source>
</evidence>
<evidence type="ECO:0000313" key="16">
    <source>
        <dbReference type="Proteomes" id="UP000199473"/>
    </source>
</evidence>
<evidence type="ECO:0000256" key="1">
    <source>
        <dbReference type="ARBA" id="ARBA00022490"/>
    </source>
</evidence>
<dbReference type="Pfam" id="PF02875">
    <property type="entry name" value="Mur_ligase_C"/>
    <property type="match status" value="1"/>
</dbReference>
<dbReference type="Proteomes" id="UP000199473">
    <property type="component" value="Unassembled WGS sequence"/>
</dbReference>
<accession>A0A1I3ZGD0</accession>
<feature type="domain" description="Mur ligase central" evidence="14">
    <location>
        <begin position="107"/>
        <end position="292"/>
    </location>
</feature>
<keyword evidence="4 10" id="KW-0547">Nucleotide-binding</keyword>
<dbReference type="STRING" id="1123062.SAMN02745775_102495"/>
<dbReference type="GO" id="GO:0071555">
    <property type="term" value="P:cell wall organization"/>
    <property type="evidence" value="ECO:0007669"/>
    <property type="project" value="UniProtKB-KW"/>
</dbReference>
<sequence>MTVLWDSAGLRDATGGAMVGDVRITGVSIDSRSVGPGDLFIALRDARDGHDFVADALARGAAAAMVDRDPPGVPPDAPLLRVADTLAGLTALGQAGRQRAGGRFVGVTGSVGKTTTKEMLRAALSAQGPTHAAVASYNNHWGVPLTLARMPAGSAFGVIEIGMNHPGEIAPLARLARPHVTAITAIEAAHIGHMGSLEAIAREKGSIMEGLAPGGVAVLPAESPFLPLLRDLAGKASIMTFGAHGDARATAMEPDAEGTTITADIAGQTVRFRLGTPGLHMARNAIAALAVVRALGADVAVAAQSLAGFRALAGRGDRQRIATPDGGSATLLDEAYNGQPPSMRAALALLKLLPARRRIAVLGQMGELGDFAEAEHAALAPHIAESADLVFACGPLMRHALAAIPAALHGGWVPTSRELVPLVLGALRDGDAILVKGSLATGMKTVVQALTESASR</sequence>
<dbReference type="PANTHER" id="PTHR43024">
    <property type="entry name" value="UDP-N-ACETYLMURAMOYL-TRIPEPTIDE--D-ALANYL-D-ALANINE LIGASE"/>
    <property type="match status" value="1"/>
</dbReference>
<evidence type="ECO:0000313" key="15">
    <source>
        <dbReference type="EMBL" id="SFK43095.1"/>
    </source>
</evidence>
<dbReference type="SUPFAM" id="SSF63418">
    <property type="entry name" value="MurE/MurF N-terminal domain"/>
    <property type="match status" value="1"/>
</dbReference>
<keyword evidence="3 10" id="KW-0132">Cell division</keyword>
<reference evidence="15 16" key="1">
    <citation type="submission" date="2016-10" db="EMBL/GenBank/DDBJ databases">
        <authorList>
            <person name="de Groot N.N."/>
        </authorList>
    </citation>
    <scope>NUCLEOTIDE SEQUENCE [LARGE SCALE GENOMIC DNA]</scope>
    <source>
        <strain evidence="15 16">DSM 19981</strain>
    </source>
</reference>
<dbReference type="EC" id="6.3.2.10" evidence="10 11"/>
<evidence type="ECO:0000256" key="6">
    <source>
        <dbReference type="ARBA" id="ARBA00022960"/>
    </source>
</evidence>
<evidence type="ECO:0000256" key="10">
    <source>
        <dbReference type="HAMAP-Rule" id="MF_02019"/>
    </source>
</evidence>
<comment type="subcellular location">
    <subcellularLocation>
        <location evidence="10 11">Cytoplasm</location>
    </subcellularLocation>
</comment>
<dbReference type="RefSeq" id="WP_092958616.1">
    <property type="nucleotide sequence ID" value="NZ_FOSQ01000002.1"/>
</dbReference>
<dbReference type="Gene3D" id="3.40.1390.10">
    <property type="entry name" value="MurE/MurF, N-terminal domain"/>
    <property type="match status" value="1"/>
</dbReference>
<dbReference type="InterPro" id="IPR013221">
    <property type="entry name" value="Mur_ligase_cen"/>
</dbReference>
<dbReference type="AlphaFoldDB" id="A0A1I3ZGD0"/>
<keyword evidence="1 10" id="KW-0963">Cytoplasm</keyword>
<feature type="domain" description="Mur ligase C-terminal" evidence="13">
    <location>
        <begin position="329"/>
        <end position="438"/>
    </location>
</feature>
<dbReference type="InterPro" id="IPR036565">
    <property type="entry name" value="Mur-like_cat_sf"/>
</dbReference>
<evidence type="ECO:0000256" key="7">
    <source>
        <dbReference type="ARBA" id="ARBA00022984"/>
    </source>
</evidence>
<keyword evidence="16" id="KW-1185">Reference proteome</keyword>
<dbReference type="GO" id="GO:0008360">
    <property type="term" value="P:regulation of cell shape"/>
    <property type="evidence" value="ECO:0007669"/>
    <property type="project" value="UniProtKB-KW"/>
</dbReference>
<dbReference type="GO" id="GO:0047480">
    <property type="term" value="F:UDP-N-acetylmuramoyl-tripeptide-D-alanyl-D-alanine ligase activity"/>
    <property type="evidence" value="ECO:0007669"/>
    <property type="project" value="UniProtKB-UniRule"/>
</dbReference>
<evidence type="ECO:0000256" key="2">
    <source>
        <dbReference type="ARBA" id="ARBA00022598"/>
    </source>
</evidence>
<comment type="similarity">
    <text evidence="10">Belongs to the MurCDEF family. MurF subfamily.</text>
</comment>
<dbReference type="SUPFAM" id="SSF53244">
    <property type="entry name" value="MurD-like peptide ligases, peptide-binding domain"/>
    <property type="match status" value="1"/>
</dbReference>
<dbReference type="Pfam" id="PF08245">
    <property type="entry name" value="Mur_ligase_M"/>
    <property type="match status" value="1"/>
</dbReference>
<evidence type="ECO:0000259" key="14">
    <source>
        <dbReference type="Pfam" id="PF08245"/>
    </source>
</evidence>
<keyword evidence="6 10" id="KW-0133">Cell shape</keyword>
<keyword evidence="5 10" id="KW-0067">ATP-binding</keyword>
<comment type="pathway">
    <text evidence="10 11">Cell wall biogenesis; peptidoglycan biosynthesis.</text>
</comment>
<dbReference type="OrthoDB" id="9800958at2"/>
<dbReference type="EMBL" id="FOSQ01000002">
    <property type="protein sequence ID" value="SFK43095.1"/>
    <property type="molecule type" value="Genomic_DNA"/>
</dbReference>
<evidence type="ECO:0000256" key="8">
    <source>
        <dbReference type="ARBA" id="ARBA00023306"/>
    </source>
</evidence>
<dbReference type="GO" id="GO:0005524">
    <property type="term" value="F:ATP binding"/>
    <property type="evidence" value="ECO:0007669"/>
    <property type="project" value="UniProtKB-UniRule"/>
</dbReference>
<proteinExistence type="inferred from homology"/>
<comment type="catalytic activity">
    <reaction evidence="10 11">
        <text>D-alanyl-D-alanine + UDP-N-acetyl-alpha-D-muramoyl-L-alanyl-gamma-D-glutamyl-meso-2,6-diaminopimelate + ATP = UDP-N-acetyl-alpha-D-muramoyl-L-alanyl-gamma-D-glutamyl-meso-2,6-diaminopimeloyl-D-alanyl-D-alanine + ADP + phosphate + H(+)</text>
        <dbReference type="Rhea" id="RHEA:28374"/>
        <dbReference type="ChEBI" id="CHEBI:15378"/>
        <dbReference type="ChEBI" id="CHEBI:30616"/>
        <dbReference type="ChEBI" id="CHEBI:43474"/>
        <dbReference type="ChEBI" id="CHEBI:57822"/>
        <dbReference type="ChEBI" id="CHEBI:61386"/>
        <dbReference type="ChEBI" id="CHEBI:83905"/>
        <dbReference type="ChEBI" id="CHEBI:456216"/>
        <dbReference type="EC" id="6.3.2.10"/>
    </reaction>
</comment>
<dbReference type="SUPFAM" id="SSF53623">
    <property type="entry name" value="MurD-like peptide ligases, catalytic domain"/>
    <property type="match status" value="1"/>
</dbReference>
<evidence type="ECO:0000256" key="3">
    <source>
        <dbReference type="ARBA" id="ARBA00022618"/>
    </source>
</evidence>
<keyword evidence="8 10" id="KW-0131">Cell cycle</keyword>
<evidence type="ECO:0000259" key="13">
    <source>
        <dbReference type="Pfam" id="PF02875"/>
    </source>
</evidence>
<dbReference type="InterPro" id="IPR005863">
    <property type="entry name" value="UDP-N-AcMur_synth"/>
</dbReference>
<keyword evidence="2 10" id="KW-0436">Ligase</keyword>
<dbReference type="NCBIfam" id="TIGR01143">
    <property type="entry name" value="murF"/>
    <property type="match status" value="1"/>
</dbReference>
<evidence type="ECO:0000256" key="5">
    <source>
        <dbReference type="ARBA" id="ARBA00022840"/>
    </source>
</evidence>
<evidence type="ECO:0000256" key="4">
    <source>
        <dbReference type="ARBA" id="ARBA00022741"/>
    </source>
</evidence>
<keyword evidence="7 10" id="KW-0573">Peptidoglycan synthesis</keyword>
<evidence type="ECO:0000256" key="9">
    <source>
        <dbReference type="ARBA" id="ARBA00023316"/>
    </source>
</evidence>
<dbReference type="PANTHER" id="PTHR43024:SF1">
    <property type="entry name" value="UDP-N-ACETYLMURAMOYL-TRIPEPTIDE--D-ALANYL-D-ALANINE LIGASE"/>
    <property type="match status" value="1"/>
</dbReference>
<organism evidence="15 16">
    <name type="scientific">Falsiroseomonas stagni DSM 19981</name>
    <dbReference type="NCBI Taxonomy" id="1123062"/>
    <lineage>
        <taxon>Bacteria</taxon>
        <taxon>Pseudomonadati</taxon>
        <taxon>Pseudomonadota</taxon>
        <taxon>Alphaproteobacteria</taxon>
        <taxon>Acetobacterales</taxon>
        <taxon>Roseomonadaceae</taxon>
        <taxon>Falsiroseomonas</taxon>
    </lineage>
</organism>
<dbReference type="Gene3D" id="3.90.190.20">
    <property type="entry name" value="Mur ligase, C-terminal domain"/>
    <property type="match status" value="1"/>
</dbReference>